<dbReference type="EMBL" id="ANMU01000120">
    <property type="protein sequence ID" value="EMJ79834.1"/>
    <property type="molecule type" value="Genomic_DNA"/>
</dbReference>
<comment type="caution">
    <text evidence="1">The sequence shown here is derived from an EMBL/GenBank/DDBJ whole genome shotgun (WGS) entry which is preliminary data.</text>
</comment>
<proteinExistence type="predicted"/>
<dbReference type="Proteomes" id="UP000011873">
    <property type="component" value="Unassembled WGS sequence"/>
</dbReference>
<name>M6BJU1_LEPBO</name>
<dbReference type="PATRIC" id="fig|1218567.3.peg.3155"/>
<organism evidence="1 2">
    <name type="scientific">Leptospira borgpetersenii serovar Hardjo-bovis str. Sponselee</name>
    <dbReference type="NCBI Taxonomy" id="1303729"/>
    <lineage>
        <taxon>Bacteria</taxon>
        <taxon>Pseudomonadati</taxon>
        <taxon>Spirochaetota</taxon>
        <taxon>Spirochaetia</taxon>
        <taxon>Leptospirales</taxon>
        <taxon>Leptospiraceae</taxon>
        <taxon>Leptospira</taxon>
    </lineage>
</organism>
<reference evidence="1 2" key="1">
    <citation type="submission" date="2013-01" db="EMBL/GenBank/DDBJ databases">
        <authorList>
            <person name="Harkins D.M."/>
            <person name="Durkin A.S."/>
            <person name="Brinkac L.M."/>
            <person name="Haft D.H."/>
            <person name="Selengut J.D."/>
            <person name="Sanka R."/>
            <person name="DePew J."/>
            <person name="Purushe J."/>
            <person name="Galloway R.L."/>
            <person name="Vinetz J.M."/>
            <person name="Sutton G.G."/>
            <person name="Nierman W.C."/>
            <person name="Fouts D.E."/>
        </authorList>
    </citation>
    <scope>NUCLEOTIDE SEQUENCE [LARGE SCALE GENOMIC DNA]</scope>
    <source>
        <strain evidence="1 2">Sponselee CDC</strain>
    </source>
</reference>
<sequence length="44" mass="5177">MLLPQKESLKTNSDNSALKRCIYAKTVTGKFSRFSERIFIFFLF</sequence>
<evidence type="ECO:0000313" key="1">
    <source>
        <dbReference type="EMBL" id="EMJ79834.1"/>
    </source>
</evidence>
<dbReference type="AlphaFoldDB" id="M6BJU1"/>
<gene>
    <name evidence="1" type="ORF">LEP1GSC016_3453</name>
</gene>
<evidence type="ECO:0000313" key="2">
    <source>
        <dbReference type="Proteomes" id="UP000011873"/>
    </source>
</evidence>
<protein>
    <submittedName>
        <fullName evidence="1">Uncharacterized protein</fullName>
    </submittedName>
</protein>
<accession>M6BJU1</accession>